<feature type="transmembrane region" description="Helical" evidence="1">
    <location>
        <begin position="92"/>
        <end position="113"/>
    </location>
</feature>
<feature type="domain" description="DUF6533" evidence="2">
    <location>
        <begin position="25"/>
        <end position="69"/>
    </location>
</feature>
<sequence>MVATISPDNLRVVLSMLDDIVLTRYLAGVALTLVVYDSIILIQTEYQTIWKSQWTFPKMLYYFIRALTIPTLAVAAYDMLDFKAPVSNRFCQIWLPLISVPMLLSLAASNWLFTLRLIALYKQQRVLVWFMRTFYALTYTVDFIFLIVTLVTYDKLGVYYNPASKTCYTSMTIPYSGPIFFVPLVYEVLIFTLTVYRAHKDAIIRNKSSTQLLIVLYRDNALAFFIMLALRSWNIWIYATQPVSSLHIATNIYWAVNTVLTTRIYLNIVWFAHASLAATNPAVGTELSSISSKPPRGVSGIQVGSRNSQPQRLTFQYQKYP</sequence>
<dbReference type="OrthoDB" id="2675435at2759"/>
<dbReference type="InterPro" id="IPR045340">
    <property type="entry name" value="DUF6533"/>
</dbReference>
<proteinExistence type="predicted"/>
<keyword evidence="4" id="KW-1185">Reference proteome</keyword>
<dbReference type="STRING" id="933852.A0A0C2XTN2"/>
<dbReference type="HOGENOM" id="CLU_035509_1_3_1"/>
<protein>
    <recommendedName>
        <fullName evidence="2">DUF6533 domain-containing protein</fullName>
    </recommendedName>
</protein>
<feature type="transmembrane region" description="Helical" evidence="1">
    <location>
        <begin position="251"/>
        <end position="272"/>
    </location>
</feature>
<accession>A0A0C2XTN2</accession>
<keyword evidence="1" id="KW-1133">Transmembrane helix</keyword>
<reference evidence="3 4" key="1">
    <citation type="submission" date="2014-04" db="EMBL/GenBank/DDBJ databases">
        <authorList>
            <consortium name="DOE Joint Genome Institute"/>
            <person name="Kuo A."/>
            <person name="Zuccaro A."/>
            <person name="Kohler A."/>
            <person name="Nagy L.G."/>
            <person name="Floudas D."/>
            <person name="Copeland A."/>
            <person name="Barry K.W."/>
            <person name="Cichocki N."/>
            <person name="Veneault-Fourrey C."/>
            <person name="LaButti K."/>
            <person name="Lindquist E.A."/>
            <person name="Lipzen A."/>
            <person name="Lundell T."/>
            <person name="Morin E."/>
            <person name="Murat C."/>
            <person name="Sun H."/>
            <person name="Tunlid A."/>
            <person name="Henrissat B."/>
            <person name="Grigoriev I.V."/>
            <person name="Hibbett D.S."/>
            <person name="Martin F."/>
            <person name="Nordberg H.P."/>
            <person name="Cantor M.N."/>
            <person name="Hua S.X."/>
        </authorList>
    </citation>
    <scope>NUCLEOTIDE SEQUENCE [LARGE SCALE GENOMIC DNA]</scope>
    <source>
        <strain evidence="3 4">MAFF 305830</strain>
    </source>
</reference>
<keyword evidence="1" id="KW-0472">Membrane</keyword>
<dbReference type="EMBL" id="KN824280">
    <property type="protein sequence ID" value="KIM32262.1"/>
    <property type="molecule type" value="Genomic_DNA"/>
</dbReference>
<feature type="transmembrane region" description="Helical" evidence="1">
    <location>
        <begin position="62"/>
        <end position="80"/>
    </location>
</feature>
<gene>
    <name evidence="3" type="ORF">M408DRAFT_216012</name>
</gene>
<feature type="transmembrane region" description="Helical" evidence="1">
    <location>
        <begin position="217"/>
        <end position="239"/>
    </location>
</feature>
<evidence type="ECO:0000259" key="2">
    <source>
        <dbReference type="Pfam" id="PF20151"/>
    </source>
</evidence>
<feature type="transmembrane region" description="Helical" evidence="1">
    <location>
        <begin position="20"/>
        <end position="42"/>
    </location>
</feature>
<dbReference type="Pfam" id="PF20151">
    <property type="entry name" value="DUF6533"/>
    <property type="match status" value="1"/>
</dbReference>
<evidence type="ECO:0000313" key="3">
    <source>
        <dbReference type="EMBL" id="KIM32262.1"/>
    </source>
</evidence>
<name>A0A0C2XTN2_SERVB</name>
<keyword evidence="1" id="KW-0812">Transmembrane</keyword>
<feature type="transmembrane region" description="Helical" evidence="1">
    <location>
        <begin position="173"/>
        <end position="196"/>
    </location>
</feature>
<evidence type="ECO:0000256" key="1">
    <source>
        <dbReference type="SAM" id="Phobius"/>
    </source>
</evidence>
<evidence type="ECO:0000313" key="4">
    <source>
        <dbReference type="Proteomes" id="UP000054097"/>
    </source>
</evidence>
<reference evidence="4" key="2">
    <citation type="submission" date="2015-01" db="EMBL/GenBank/DDBJ databases">
        <title>Evolutionary Origins and Diversification of the Mycorrhizal Mutualists.</title>
        <authorList>
            <consortium name="DOE Joint Genome Institute"/>
            <consortium name="Mycorrhizal Genomics Consortium"/>
            <person name="Kohler A."/>
            <person name="Kuo A."/>
            <person name="Nagy L.G."/>
            <person name="Floudas D."/>
            <person name="Copeland A."/>
            <person name="Barry K.W."/>
            <person name="Cichocki N."/>
            <person name="Veneault-Fourrey C."/>
            <person name="LaButti K."/>
            <person name="Lindquist E.A."/>
            <person name="Lipzen A."/>
            <person name="Lundell T."/>
            <person name="Morin E."/>
            <person name="Murat C."/>
            <person name="Riley R."/>
            <person name="Ohm R."/>
            <person name="Sun H."/>
            <person name="Tunlid A."/>
            <person name="Henrissat B."/>
            <person name="Grigoriev I.V."/>
            <person name="Hibbett D.S."/>
            <person name="Martin F."/>
        </authorList>
    </citation>
    <scope>NUCLEOTIDE SEQUENCE [LARGE SCALE GENOMIC DNA]</scope>
    <source>
        <strain evidence="4">MAFF 305830</strain>
    </source>
</reference>
<feature type="transmembrane region" description="Helical" evidence="1">
    <location>
        <begin position="134"/>
        <end position="153"/>
    </location>
</feature>
<dbReference type="Proteomes" id="UP000054097">
    <property type="component" value="Unassembled WGS sequence"/>
</dbReference>
<organism evidence="3 4">
    <name type="scientific">Serendipita vermifera MAFF 305830</name>
    <dbReference type="NCBI Taxonomy" id="933852"/>
    <lineage>
        <taxon>Eukaryota</taxon>
        <taxon>Fungi</taxon>
        <taxon>Dikarya</taxon>
        <taxon>Basidiomycota</taxon>
        <taxon>Agaricomycotina</taxon>
        <taxon>Agaricomycetes</taxon>
        <taxon>Sebacinales</taxon>
        <taxon>Serendipitaceae</taxon>
        <taxon>Serendipita</taxon>
    </lineage>
</organism>
<dbReference type="AlphaFoldDB" id="A0A0C2XTN2"/>